<dbReference type="EMBL" id="QJKB01000011">
    <property type="protein sequence ID" value="PXX38777.1"/>
    <property type="molecule type" value="Genomic_DNA"/>
</dbReference>
<proteinExistence type="predicted"/>
<dbReference type="AlphaFoldDB" id="A0A318IXU6"/>
<comment type="caution">
    <text evidence="3">The sequence shown here is derived from an EMBL/GenBank/DDBJ whole genome shotgun (WGS) entry which is preliminary data.</text>
</comment>
<protein>
    <submittedName>
        <fullName evidence="3">Peptidoglycan/LPS O-acetylase OafA/YrhL</fullName>
    </submittedName>
</protein>
<feature type="transmembrane region" description="Helical" evidence="1">
    <location>
        <begin position="302"/>
        <end position="323"/>
    </location>
</feature>
<feature type="transmembrane region" description="Helical" evidence="1">
    <location>
        <begin position="102"/>
        <end position="120"/>
    </location>
</feature>
<dbReference type="Pfam" id="PF01757">
    <property type="entry name" value="Acyl_transf_3"/>
    <property type="match status" value="1"/>
</dbReference>
<dbReference type="GO" id="GO:0016747">
    <property type="term" value="F:acyltransferase activity, transferring groups other than amino-acyl groups"/>
    <property type="evidence" value="ECO:0007669"/>
    <property type="project" value="InterPro"/>
</dbReference>
<keyword evidence="1" id="KW-1133">Transmembrane helix</keyword>
<feature type="transmembrane region" description="Helical" evidence="1">
    <location>
        <begin position="60"/>
        <end position="82"/>
    </location>
</feature>
<reference evidence="3 4" key="1">
    <citation type="submission" date="2018-05" db="EMBL/GenBank/DDBJ databases">
        <title>Genomic Encyclopedia of Type Strains, Phase IV (KMG-IV): sequencing the most valuable type-strain genomes for metagenomic binning, comparative biology and taxonomic classification.</title>
        <authorList>
            <person name="Goeker M."/>
        </authorList>
    </citation>
    <scope>NUCLEOTIDE SEQUENCE [LARGE SCALE GENOMIC DNA]</scope>
    <source>
        <strain evidence="3 4">DSM 19792</strain>
    </source>
</reference>
<dbReference type="GO" id="GO:0016020">
    <property type="term" value="C:membrane"/>
    <property type="evidence" value="ECO:0007669"/>
    <property type="project" value="TreeGrafter"/>
</dbReference>
<feature type="transmembrane region" description="Helical" evidence="1">
    <location>
        <begin position="272"/>
        <end position="290"/>
    </location>
</feature>
<keyword evidence="1" id="KW-0812">Transmembrane</keyword>
<dbReference type="Proteomes" id="UP000247792">
    <property type="component" value="Unassembled WGS sequence"/>
</dbReference>
<evidence type="ECO:0000256" key="1">
    <source>
        <dbReference type="SAM" id="Phobius"/>
    </source>
</evidence>
<evidence type="ECO:0000259" key="2">
    <source>
        <dbReference type="Pfam" id="PF01757"/>
    </source>
</evidence>
<keyword evidence="1" id="KW-0472">Membrane</keyword>
<organism evidence="3 4">
    <name type="scientific">Undibacterium pigrum</name>
    <dbReference type="NCBI Taxonomy" id="401470"/>
    <lineage>
        <taxon>Bacteria</taxon>
        <taxon>Pseudomonadati</taxon>
        <taxon>Pseudomonadota</taxon>
        <taxon>Betaproteobacteria</taxon>
        <taxon>Burkholderiales</taxon>
        <taxon>Oxalobacteraceae</taxon>
        <taxon>Undibacterium</taxon>
    </lineage>
</organism>
<accession>A0A318IXU6</accession>
<evidence type="ECO:0000313" key="4">
    <source>
        <dbReference type="Proteomes" id="UP000247792"/>
    </source>
</evidence>
<dbReference type="PANTHER" id="PTHR23028:SF53">
    <property type="entry name" value="ACYL_TRANSF_3 DOMAIN-CONTAINING PROTEIN"/>
    <property type="match status" value="1"/>
</dbReference>
<feature type="transmembrane region" description="Helical" evidence="1">
    <location>
        <begin position="212"/>
        <end position="229"/>
    </location>
</feature>
<feature type="domain" description="Acyltransferase 3" evidence="2">
    <location>
        <begin position="14"/>
        <end position="350"/>
    </location>
</feature>
<dbReference type="PANTHER" id="PTHR23028">
    <property type="entry name" value="ACETYLTRANSFERASE"/>
    <property type="match status" value="1"/>
</dbReference>
<dbReference type="OrthoDB" id="9814807at2"/>
<name>A0A318IXU6_9BURK</name>
<dbReference type="RefSeq" id="WP_110257610.1">
    <property type="nucleotide sequence ID" value="NZ_QJKB01000011.1"/>
</dbReference>
<dbReference type="InterPro" id="IPR050879">
    <property type="entry name" value="Acyltransferase_3"/>
</dbReference>
<feature type="transmembrane region" description="Helical" evidence="1">
    <location>
        <begin position="241"/>
        <end position="260"/>
    </location>
</feature>
<evidence type="ECO:0000313" key="3">
    <source>
        <dbReference type="EMBL" id="PXX38777.1"/>
    </source>
</evidence>
<gene>
    <name evidence="3" type="ORF">DFR42_111143</name>
</gene>
<keyword evidence="4" id="KW-1185">Reference proteome</keyword>
<dbReference type="GO" id="GO:0000271">
    <property type="term" value="P:polysaccharide biosynthetic process"/>
    <property type="evidence" value="ECO:0007669"/>
    <property type="project" value="TreeGrafter"/>
</dbReference>
<feature type="transmembrane region" description="Helical" evidence="1">
    <location>
        <begin position="329"/>
        <end position="350"/>
    </location>
</feature>
<dbReference type="InterPro" id="IPR002656">
    <property type="entry name" value="Acyl_transf_3_dom"/>
</dbReference>
<sequence>MTLSSTKLPPLRYQYLDFLRGFAALLVIYQHTVDFAMMARQDVILNATESGIAHFFTRQLGLGEAGVCIFLMVSGFVVPFSLASYPVKPVTTFVIHRFFRLYPAYWLSAVLGLIFVWWRFGSEHGGNEISWLMFFANLTMFQAFIGIENIIGSYWTLTLELLFYITCIYLFKRKKLTSLKSILMFFVGLLILREVLRHVPTISAYYWNVFSYLRYTGYMFFGLLFREWLFKGDKAAAKNAIIILALTFVSFAGKDILRIWSLQAEYLKTPMTQFAAIAIFVLVTSIFKTGGKTGDFLGKISYSMYLFHPVIFYPLYTYCWITLPPEIQAHPHLFFLLSAILTIIFSYFSYRWIENPAIAWGKHITQRRNGSREQSQQLLFAQTEHGKTATQIG</sequence>